<sequence>MSTHTSQGPAQLAFNLALVAYDYKFEERKPNQLLSVRHFVKQPQISGLLAQGTSNIVVPRIQPSEEEKSQRDDSIVGVWVGMRPSWVDQNLNDNTVKAGKGSSVSSNKGFPLVQFDKTALRVVVPLGKKTANYYSLVNPMQGLCTAYHKPIEEVFFFPEFRDDAATSAHARRESWERRHETRARSVNYRDDFKRLALAETRVLLSIESHIGDLIQALRDGQDNDTDMDTFVEILERSQGLLRKDITVLQELGGSILDKDEDTSGDEDEVEDEDDE</sequence>
<dbReference type="Proteomes" id="UP000019484">
    <property type="component" value="Unassembled WGS sequence"/>
</dbReference>
<gene>
    <name evidence="2" type="ORF">A1O1_06087</name>
</gene>
<evidence type="ECO:0000313" key="3">
    <source>
        <dbReference type="Proteomes" id="UP000019484"/>
    </source>
</evidence>
<reference evidence="2 3" key="1">
    <citation type="submission" date="2013-03" db="EMBL/GenBank/DDBJ databases">
        <title>The Genome Sequence of Capronia coronata CBS 617.96.</title>
        <authorList>
            <consortium name="The Broad Institute Genomics Platform"/>
            <person name="Cuomo C."/>
            <person name="de Hoog S."/>
            <person name="Gorbushina A."/>
            <person name="Walker B."/>
            <person name="Young S.K."/>
            <person name="Zeng Q."/>
            <person name="Gargeya S."/>
            <person name="Fitzgerald M."/>
            <person name="Haas B."/>
            <person name="Abouelleil A."/>
            <person name="Allen A.W."/>
            <person name="Alvarado L."/>
            <person name="Arachchi H.M."/>
            <person name="Berlin A.M."/>
            <person name="Chapman S.B."/>
            <person name="Gainer-Dewar J."/>
            <person name="Goldberg J."/>
            <person name="Griggs A."/>
            <person name="Gujja S."/>
            <person name="Hansen M."/>
            <person name="Howarth C."/>
            <person name="Imamovic A."/>
            <person name="Ireland A."/>
            <person name="Larimer J."/>
            <person name="McCowan C."/>
            <person name="Murphy C."/>
            <person name="Pearson M."/>
            <person name="Poon T.W."/>
            <person name="Priest M."/>
            <person name="Roberts A."/>
            <person name="Saif S."/>
            <person name="Shea T."/>
            <person name="Sisk P."/>
            <person name="Sykes S."/>
            <person name="Wortman J."/>
            <person name="Nusbaum C."/>
            <person name="Birren B."/>
        </authorList>
    </citation>
    <scope>NUCLEOTIDE SEQUENCE [LARGE SCALE GENOMIC DNA]</scope>
    <source>
        <strain evidence="2 3">CBS 617.96</strain>
    </source>
</reference>
<dbReference type="GeneID" id="19160956"/>
<comment type="caution">
    <text evidence="2">The sequence shown here is derived from an EMBL/GenBank/DDBJ whole genome shotgun (WGS) entry which is preliminary data.</text>
</comment>
<name>W9YTW9_9EURO</name>
<dbReference type="RefSeq" id="XP_007725157.1">
    <property type="nucleotide sequence ID" value="XM_007726967.1"/>
</dbReference>
<dbReference type="OrthoDB" id="4158466at2759"/>
<protein>
    <submittedName>
        <fullName evidence="2">Uncharacterized protein</fullName>
    </submittedName>
</protein>
<accession>W9YTW9</accession>
<organism evidence="2 3">
    <name type="scientific">Capronia coronata CBS 617.96</name>
    <dbReference type="NCBI Taxonomy" id="1182541"/>
    <lineage>
        <taxon>Eukaryota</taxon>
        <taxon>Fungi</taxon>
        <taxon>Dikarya</taxon>
        <taxon>Ascomycota</taxon>
        <taxon>Pezizomycotina</taxon>
        <taxon>Eurotiomycetes</taxon>
        <taxon>Chaetothyriomycetidae</taxon>
        <taxon>Chaetothyriales</taxon>
        <taxon>Herpotrichiellaceae</taxon>
        <taxon>Capronia</taxon>
    </lineage>
</organism>
<evidence type="ECO:0000313" key="2">
    <source>
        <dbReference type="EMBL" id="EXJ85719.1"/>
    </source>
</evidence>
<feature type="compositionally biased region" description="Acidic residues" evidence="1">
    <location>
        <begin position="258"/>
        <end position="275"/>
    </location>
</feature>
<proteinExistence type="predicted"/>
<evidence type="ECO:0000256" key="1">
    <source>
        <dbReference type="SAM" id="MobiDB-lite"/>
    </source>
</evidence>
<feature type="region of interest" description="Disordered" evidence="1">
    <location>
        <begin position="254"/>
        <end position="275"/>
    </location>
</feature>
<keyword evidence="3" id="KW-1185">Reference proteome</keyword>
<dbReference type="EMBL" id="AMWN01000005">
    <property type="protein sequence ID" value="EXJ85719.1"/>
    <property type="molecule type" value="Genomic_DNA"/>
</dbReference>
<dbReference type="AlphaFoldDB" id="W9YTW9"/>
<dbReference type="HOGENOM" id="CLU_1011938_0_0_1"/>